<reference evidence="1 2" key="1">
    <citation type="submission" date="2014-04" db="EMBL/GenBank/DDBJ databases">
        <authorList>
            <consortium name="DOE Joint Genome Institute"/>
            <person name="Kuo A."/>
            <person name="Kohler A."/>
            <person name="Costa M.D."/>
            <person name="Nagy L.G."/>
            <person name="Floudas D."/>
            <person name="Copeland A."/>
            <person name="Barry K.W."/>
            <person name="Cichocki N."/>
            <person name="Veneault-Fourrey C."/>
            <person name="LaButti K."/>
            <person name="Lindquist E.A."/>
            <person name="Lipzen A."/>
            <person name="Lundell T."/>
            <person name="Morin E."/>
            <person name="Murat C."/>
            <person name="Sun H."/>
            <person name="Tunlid A."/>
            <person name="Henrissat B."/>
            <person name="Grigoriev I.V."/>
            <person name="Hibbett D.S."/>
            <person name="Martin F."/>
            <person name="Nordberg H.P."/>
            <person name="Cantor M.N."/>
            <person name="Hua S.X."/>
        </authorList>
    </citation>
    <scope>NUCLEOTIDE SEQUENCE [LARGE SCALE GENOMIC DNA]</scope>
    <source>
        <strain evidence="1 2">Marx 270</strain>
    </source>
</reference>
<sequence length="61" mass="7038">MFDQTRGIVSLRPLEVRHWGFWTNASYVGDVPRVPVASTERAFARLELQLSHTERPCPRVT</sequence>
<dbReference type="Proteomes" id="UP000054217">
    <property type="component" value="Unassembled WGS sequence"/>
</dbReference>
<evidence type="ECO:0000313" key="1">
    <source>
        <dbReference type="EMBL" id="KIO05660.1"/>
    </source>
</evidence>
<name>A0A0C3NXV7_PISTI</name>
<reference evidence="2" key="2">
    <citation type="submission" date="2015-01" db="EMBL/GenBank/DDBJ databases">
        <title>Evolutionary Origins and Diversification of the Mycorrhizal Mutualists.</title>
        <authorList>
            <consortium name="DOE Joint Genome Institute"/>
            <consortium name="Mycorrhizal Genomics Consortium"/>
            <person name="Kohler A."/>
            <person name="Kuo A."/>
            <person name="Nagy L.G."/>
            <person name="Floudas D."/>
            <person name="Copeland A."/>
            <person name="Barry K.W."/>
            <person name="Cichocki N."/>
            <person name="Veneault-Fourrey C."/>
            <person name="LaButti K."/>
            <person name="Lindquist E.A."/>
            <person name="Lipzen A."/>
            <person name="Lundell T."/>
            <person name="Morin E."/>
            <person name="Murat C."/>
            <person name="Riley R."/>
            <person name="Ohm R."/>
            <person name="Sun H."/>
            <person name="Tunlid A."/>
            <person name="Henrissat B."/>
            <person name="Grigoriev I.V."/>
            <person name="Hibbett D.S."/>
            <person name="Martin F."/>
        </authorList>
    </citation>
    <scope>NUCLEOTIDE SEQUENCE [LARGE SCALE GENOMIC DNA]</scope>
    <source>
        <strain evidence="2">Marx 270</strain>
    </source>
</reference>
<proteinExistence type="predicted"/>
<evidence type="ECO:0000313" key="2">
    <source>
        <dbReference type="Proteomes" id="UP000054217"/>
    </source>
</evidence>
<dbReference type="InParanoid" id="A0A0C3NXV7"/>
<dbReference type="EMBL" id="KN831966">
    <property type="protein sequence ID" value="KIO05660.1"/>
    <property type="molecule type" value="Genomic_DNA"/>
</dbReference>
<gene>
    <name evidence="1" type="ORF">M404DRAFT_999776</name>
</gene>
<protein>
    <submittedName>
        <fullName evidence="1">Uncharacterized protein</fullName>
    </submittedName>
</protein>
<organism evidence="1 2">
    <name type="scientific">Pisolithus tinctorius Marx 270</name>
    <dbReference type="NCBI Taxonomy" id="870435"/>
    <lineage>
        <taxon>Eukaryota</taxon>
        <taxon>Fungi</taxon>
        <taxon>Dikarya</taxon>
        <taxon>Basidiomycota</taxon>
        <taxon>Agaricomycotina</taxon>
        <taxon>Agaricomycetes</taxon>
        <taxon>Agaricomycetidae</taxon>
        <taxon>Boletales</taxon>
        <taxon>Sclerodermatineae</taxon>
        <taxon>Pisolithaceae</taxon>
        <taxon>Pisolithus</taxon>
    </lineage>
</organism>
<dbReference type="AlphaFoldDB" id="A0A0C3NXV7"/>
<dbReference type="HOGENOM" id="CLU_2923629_0_0_1"/>
<accession>A0A0C3NXV7</accession>
<keyword evidence="2" id="KW-1185">Reference proteome</keyword>